<comment type="caution">
    <text evidence="4">The sequence shown here is derived from an EMBL/GenBank/DDBJ whole genome shotgun (WGS) entry which is preliminary data.</text>
</comment>
<evidence type="ECO:0000256" key="1">
    <source>
        <dbReference type="SAM" id="Coils"/>
    </source>
</evidence>
<dbReference type="InParanoid" id="G7DX48"/>
<proteinExistence type="predicted"/>
<dbReference type="Pfam" id="PF25995">
    <property type="entry name" value="STB6_N"/>
    <property type="match status" value="1"/>
</dbReference>
<dbReference type="STRING" id="764103.G7DX48"/>
<dbReference type="PANTHER" id="PTHR31011:SF2">
    <property type="entry name" value="PROTEIN STB2-RELATED"/>
    <property type="match status" value="1"/>
</dbReference>
<feature type="region of interest" description="Disordered" evidence="2">
    <location>
        <begin position="544"/>
        <end position="591"/>
    </location>
</feature>
<feature type="compositionally biased region" description="Low complexity" evidence="2">
    <location>
        <begin position="41"/>
        <end position="53"/>
    </location>
</feature>
<keyword evidence="5" id="KW-1185">Reference proteome</keyword>
<sequence>MKSERILLPTGVLDSLQAADDEAPSAVFSPASSTSALHLYGGSSTTSSTGAASQSKEHVPQPRSRRVNALIHDYSVVKTGIRLAGFQVYCVEQWLVDRQRLTPGLVVYTGGTDDVISVDVLEPTETRSDGMSDLESSLRSEGGRPKQTSLGLIFVTSLANLQGDRSLVSIPGGQVTQQIRDTLYQNLALRRLGLGGRSSLSLTPPATAQLERFAQLYRLPYSLASVQELENKLLDVIAIVQCALALFGLGPLVPPQKHSLSHHQALPNEGIDQLAPDGLLCEETIAGLAEWNDIFNQQATSNPASSAQTAPAGLTSSSQIMTPSTLAGLLTIVASVRAKVHALGYAHPPKDPFVSRHRFLSTYTLTIQALGHQGAQVSHAHQLLYLTPPGIAALKRTVDDRKAESMRVGKMLRNRIDDIADRGLNPLSRTDPGAARNAAENIEDGTFDLDLAARSLNQGAWSEVFTLASLWSTTAAKRRQHHKRTSRTVRIGLHRHGRGSTAHLSAKDGYTSNDATSDTDAEAAHRLPGRVLRGFHDRTARAFASNADHSRGPSPHTTHQDPAAHVMTASDSQAKRDSEQQEDERPRAPVLSRALTDGDTEAYQYFATSYSDLPTKETSTASDLTRRHSLSHLCELNGVGRTMSPHSMKLDIDLQHGYTELRAKELEMQTIIEGLEAIDKSYGEAIQSFELALTRRREAIESLEEEARKAIEMMRSVFTSNSAIATLSVGNERLRYASAILTDKKADIESFRDRMQERAGDRGTMQHHLRSMSEKLPSPQARTMIEKIADAKAHLYAFFGRSVPTPPPTFPGGSIIQPTVVVSPPADY</sequence>
<name>G7DX48_MIXOS</name>
<protein>
    <recommendedName>
        <fullName evidence="3">STB6-like N-terminal domain-containing protein</fullName>
    </recommendedName>
</protein>
<feature type="compositionally biased region" description="Basic and acidic residues" evidence="2">
    <location>
        <begin position="573"/>
        <end position="587"/>
    </location>
</feature>
<dbReference type="AlphaFoldDB" id="G7DX48"/>
<reference evidence="4 5" key="1">
    <citation type="journal article" date="2011" name="J. Gen. Appl. Microbiol.">
        <title>Draft genome sequencing of the enigmatic basidiomycete Mixia osmundae.</title>
        <authorList>
            <person name="Nishida H."/>
            <person name="Nagatsuka Y."/>
            <person name="Sugiyama J."/>
        </authorList>
    </citation>
    <scope>NUCLEOTIDE SEQUENCE [LARGE SCALE GENOMIC DNA]</scope>
    <source>
        <strain evidence="5">CBS 9802 / IAM 14324 / JCM 22182 / KY 12970</strain>
    </source>
</reference>
<evidence type="ECO:0000313" key="4">
    <source>
        <dbReference type="EMBL" id="GAA95145.1"/>
    </source>
</evidence>
<feature type="region of interest" description="Disordered" evidence="2">
    <location>
        <begin position="495"/>
        <end position="522"/>
    </location>
</feature>
<dbReference type="InterPro" id="IPR038919">
    <property type="entry name" value="STB2/STB2"/>
</dbReference>
<dbReference type="OrthoDB" id="19806at2759"/>
<dbReference type="GO" id="GO:0070822">
    <property type="term" value="C:Sin3-type complex"/>
    <property type="evidence" value="ECO:0007669"/>
    <property type="project" value="TreeGrafter"/>
</dbReference>
<evidence type="ECO:0000313" key="5">
    <source>
        <dbReference type="Proteomes" id="UP000009131"/>
    </source>
</evidence>
<evidence type="ECO:0000259" key="3">
    <source>
        <dbReference type="Pfam" id="PF25995"/>
    </source>
</evidence>
<reference evidence="4 5" key="2">
    <citation type="journal article" date="2012" name="Open Biol.">
        <title>Characteristics of nucleosomes and linker DNA regions on the genome of the basidiomycete Mixia osmundae revealed by mono- and dinucleosome mapping.</title>
        <authorList>
            <person name="Nishida H."/>
            <person name="Kondo S."/>
            <person name="Matsumoto T."/>
            <person name="Suzuki Y."/>
            <person name="Yoshikawa H."/>
            <person name="Taylor T.D."/>
            <person name="Sugiyama J."/>
        </authorList>
    </citation>
    <scope>NUCLEOTIDE SEQUENCE [LARGE SCALE GENOMIC DNA]</scope>
    <source>
        <strain evidence="5">CBS 9802 / IAM 14324 / JCM 22182 / KY 12970</strain>
    </source>
</reference>
<feature type="region of interest" description="Disordered" evidence="2">
    <location>
        <begin position="39"/>
        <end position="64"/>
    </location>
</feature>
<dbReference type="eggNOG" id="ENOG502QT8Q">
    <property type="taxonomic scope" value="Eukaryota"/>
</dbReference>
<dbReference type="HOGENOM" id="CLU_342268_0_0_1"/>
<dbReference type="EMBL" id="BABT02000054">
    <property type="protein sequence ID" value="GAA95145.1"/>
    <property type="molecule type" value="Genomic_DNA"/>
</dbReference>
<accession>G7DX48</accession>
<feature type="coiled-coil region" evidence="1">
    <location>
        <begin position="686"/>
        <end position="713"/>
    </location>
</feature>
<dbReference type="Proteomes" id="UP000009131">
    <property type="component" value="Unassembled WGS sequence"/>
</dbReference>
<keyword evidence="1" id="KW-0175">Coiled coil</keyword>
<feature type="domain" description="STB6-like N-terminal" evidence="3">
    <location>
        <begin position="74"/>
        <end position="192"/>
    </location>
</feature>
<evidence type="ECO:0000256" key="2">
    <source>
        <dbReference type="SAM" id="MobiDB-lite"/>
    </source>
</evidence>
<gene>
    <name evidence="4" type="primary">Mo01799</name>
    <name evidence="4" type="ORF">E5Q_01799</name>
</gene>
<organism evidence="4 5">
    <name type="scientific">Mixia osmundae (strain CBS 9802 / IAM 14324 / JCM 22182 / KY 12970)</name>
    <dbReference type="NCBI Taxonomy" id="764103"/>
    <lineage>
        <taxon>Eukaryota</taxon>
        <taxon>Fungi</taxon>
        <taxon>Dikarya</taxon>
        <taxon>Basidiomycota</taxon>
        <taxon>Pucciniomycotina</taxon>
        <taxon>Mixiomycetes</taxon>
        <taxon>Mixiales</taxon>
        <taxon>Mixiaceae</taxon>
        <taxon>Mixia</taxon>
    </lineage>
</organism>
<dbReference type="InterPro" id="IPR059025">
    <property type="entry name" value="STB6_N"/>
</dbReference>
<dbReference type="PANTHER" id="PTHR31011">
    <property type="entry name" value="PROTEIN STB2-RELATED"/>
    <property type="match status" value="1"/>
</dbReference>